<gene>
    <name evidence="1" type="ORF">UFOVP112_48</name>
</gene>
<reference evidence="1" key="1">
    <citation type="submission" date="2020-04" db="EMBL/GenBank/DDBJ databases">
        <authorList>
            <person name="Chiriac C."/>
            <person name="Salcher M."/>
            <person name="Ghai R."/>
            <person name="Kavagutti S V."/>
        </authorList>
    </citation>
    <scope>NUCLEOTIDE SEQUENCE</scope>
</reference>
<proteinExistence type="predicted"/>
<protein>
    <submittedName>
        <fullName evidence="1">Uncharacterized protein</fullName>
    </submittedName>
</protein>
<sequence>MGYEIVFPQGLYNINHMPIPMQIYMPTEYDDKRFLSQKDAELKWLLWPRRCHVSNKWLWLTRAYCARYVITGPGDPCTWHRWYSNTEYLILKLKGY</sequence>
<organism evidence="1">
    <name type="scientific">uncultured Caudovirales phage</name>
    <dbReference type="NCBI Taxonomy" id="2100421"/>
    <lineage>
        <taxon>Viruses</taxon>
        <taxon>Duplodnaviria</taxon>
        <taxon>Heunggongvirae</taxon>
        <taxon>Uroviricota</taxon>
        <taxon>Caudoviricetes</taxon>
        <taxon>Peduoviridae</taxon>
        <taxon>Maltschvirus</taxon>
        <taxon>Maltschvirus maltsch</taxon>
    </lineage>
</organism>
<name>A0A6J5L1D5_9CAUD</name>
<dbReference type="EMBL" id="LR796233">
    <property type="protein sequence ID" value="CAB4128638.1"/>
    <property type="molecule type" value="Genomic_DNA"/>
</dbReference>
<evidence type="ECO:0000313" key="1">
    <source>
        <dbReference type="EMBL" id="CAB4128638.1"/>
    </source>
</evidence>
<accession>A0A6J5L1D5</accession>